<feature type="transmembrane region" description="Helical" evidence="1">
    <location>
        <begin position="12"/>
        <end position="29"/>
    </location>
</feature>
<keyword evidence="1" id="KW-1133">Transmembrane helix</keyword>
<proteinExistence type="predicted"/>
<evidence type="ECO:0000313" key="3">
    <source>
        <dbReference type="Proteomes" id="UP000002028"/>
    </source>
</evidence>
<sequence length="73" mass="8521">MKTLQLRKLVRWIHLLGAAAIGTYVYAPWHTLTWFTLLMQIMVIPSLSLTGLWLWKGHLLRRKTAARSLPFHP</sequence>
<dbReference type="EMBL" id="CP001769">
    <property type="protein sequence ID" value="ADB38133.1"/>
    <property type="molecule type" value="Genomic_DNA"/>
</dbReference>
<dbReference type="eggNOG" id="ENOG50333V8">
    <property type="taxonomic scope" value="Bacteria"/>
</dbReference>
<dbReference type="HOGENOM" id="CLU_192903_0_0_10"/>
<dbReference type="Proteomes" id="UP000002028">
    <property type="component" value="Chromosome"/>
</dbReference>
<protein>
    <submittedName>
        <fullName evidence="2">Uncharacterized protein</fullName>
    </submittedName>
</protein>
<dbReference type="KEGG" id="sli:Slin_2094"/>
<keyword evidence="1" id="KW-0812">Transmembrane</keyword>
<feature type="transmembrane region" description="Helical" evidence="1">
    <location>
        <begin position="35"/>
        <end position="55"/>
    </location>
</feature>
<dbReference type="RefSeq" id="WP_012926681.1">
    <property type="nucleotide sequence ID" value="NC_013730.1"/>
</dbReference>
<keyword evidence="1" id="KW-0472">Membrane</keyword>
<evidence type="ECO:0000313" key="2">
    <source>
        <dbReference type="EMBL" id="ADB38133.1"/>
    </source>
</evidence>
<reference evidence="2 3" key="1">
    <citation type="journal article" date="2010" name="Stand. Genomic Sci.">
        <title>Complete genome sequence of Spirosoma linguale type strain (1).</title>
        <authorList>
            <person name="Lail K."/>
            <person name="Sikorski J."/>
            <person name="Saunders E."/>
            <person name="Lapidus A."/>
            <person name="Glavina Del Rio T."/>
            <person name="Copeland A."/>
            <person name="Tice H."/>
            <person name="Cheng J.-F."/>
            <person name="Lucas S."/>
            <person name="Nolan M."/>
            <person name="Bruce D."/>
            <person name="Goodwin L."/>
            <person name="Pitluck S."/>
            <person name="Ivanova N."/>
            <person name="Mavromatis K."/>
            <person name="Ovchinnikova G."/>
            <person name="Pati A."/>
            <person name="Chen A."/>
            <person name="Palaniappan K."/>
            <person name="Land M."/>
            <person name="Hauser L."/>
            <person name="Chang Y.-J."/>
            <person name="Jeffries C.D."/>
            <person name="Chain P."/>
            <person name="Brettin T."/>
            <person name="Detter J.C."/>
            <person name="Schuetze A."/>
            <person name="Rohde M."/>
            <person name="Tindall B.J."/>
            <person name="Goeker M."/>
            <person name="Bristow J."/>
            <person name="Eisen J.A."/>
            <person name="Markowitz V."/>
            <person name="Hugenholtz P."/>
            <person name="Kyrpides N.C."/>
            <person name="Klenk H.-P."/>
            <person name="Chen F."/>
        </authorList>
    </citation>
    <scope>NUCLEOTIDE SEQUENCE [LARGE SCALE GENOMIC DNA]</scope>
    <source>
        <strain evidence="3">ATCC 33905 / DSM 74 / LMG 10896 / Claus 1</strain>
    </source>
</reference>
<keyword evidence="3" id="KW-1185">Reference proteome</keyword>
<name>D2QDK3_SPILD</name>
<dbReference type="STRING" id="504472.Slin_2094"/>
<organism evidence="2 3">
    <name type="scientific">Spirosoma linguale (strain ATCC 33905 / DSM 74 / LMG 10896 / Claus 1)</name>
    <dbReference type="NCBI Taxonomy" id="504472"/>
    <lineage>
        <taxon>Bacteria</taxon>
        <taxon>Pseudomonadati</taxon>
        <taxon>Bacteroidota</taxon>
        <taxon>Cytophagia</taxon>
        <taxon>Cytophagales</taxon>
        <taxon>Cytophagaceae</taxon>
        <taxon>Spirosoma</taxon>
    </lineage>
</organism>
<evidence type="ECO:0000256" key="1">
    <source>
        <dbReference type="SAM" id="Phobius"/>
    </source>
</evidence>
<dbReference type="AlphaFoldDB" id="D2QDK3"/>
<accession>D2QDK3</accession>
<gene>
    <name evidence="2" type="ordered locus">Slin_2094</name>
</gene>